<comment type="caution">
    <text evidence="1">The sequence shown here is derived from an EMBL/GenBank/DDBJ whole genome shotgun (WGS) entry which is preliminary data.</text>
</comment>
<dbReference type="InterPro" id="IPR017853">
    <property type="entry name" value="GH"/>
</dbReference>
<dbReference type="EMBL" id="JANTQA010000026">
    <property type="protein sequence ID" value="KAJ3442530.1"/>
    <property type="molecule type" value="Genomic_DNA"/>
</dbReference>
<name>A0AAV7ZQ39_9EUKA</name>
<gene>
    <name evidence="1" type="ORF">M0812_12267</name>
</gene>
<dbReference type="SUPFAM" id="SSF51445">
    <property type="entry name" value="(Trans)glycosidases"/>
    <property type="match status" value="1"/>
</dbReference>
<protein>
    <submittedName>
        <fullName evidence="1">Alpha-l-iduronidase</fullName>
    </submittedName>
</protein>
<accession>A0AAV7ZQ39</accession>
<evidence type="ECO:0000313" key="2">
    <source>
        <dbReference type="Proteomes" id="UP001146793"/>
    </source>
</evidence>
<dbReference type="AlphaFoldDB" id="A0AAV7ZQ39"/>
<sequence length="869" mass="100227">MQKNITKIFTALKKKEQIIVQNKSNQKKKRFIFFIILNSEMISKKNFFFALVLLICFDATLVSCYKQRSCEYQDTDTIVLSEFNNADYWTFKYNKGSTNYEHGEKITTSPGCEGGDHTCVAIKSSKYFSNNFYPENYLIIPSGSDKISLDFDIVSRHKKMVKPQIVVKDLESDDETKLEITSSECPDDYFLCDEDHYLLSASISSSNTYRVKSIELRGHGPEDDDPNKDSPLILRLNSLTVHRPSSSNQYNLRIPNFIQGDSKYMNLLTYTPQSSTYTLKYAVYPYLKEATTNSIAHADMDHLQKEYETNDLSFGSLNTETRFSLSDLHPGNYIVSVVITDNKDGDSEVFADTEEFVVLGSDDFERDSFFGMNIEFFEPMEPMYKAGVNNVRIFLNWNMLVEDDGTQDLHKWPWYLNVIRNARNTGMKVDVVFNQIPPYYSSYQDGERLDATKYPTKDLTKDSNGDNVVDYTDTSFYKFVVDFVTDYQDVIDTVEIANEYDLNHCETWSSFSGSVGGKIFDCDENSSTYKESYQLDFTSNSLENRQDEYLEMLRAGYLATKSVDESIPVAMMGLAGLNLEILKLFSDYTYSDGKRVKEFFDVVNLHTYFGISPPEFTTINSNTGGGENGGDPLEQILQDVMDYVKDNFDNKPVWLSEFGYDDTFGTWVDGTFIRASTRREQAVHTPRAMIMFKKFGVEQIFPFIASDNPMHANFFASMGLVDRYYKGKEYMVSFQKTTSNFGHTTYEKTIDIDDFRIEIFKKTDSKKKVAIAFKKVPGNDTISIVFKSKTEFNYEPFFHNPIRKDESRRLDWFLEWENPIIINWEDTELTQFDLKVNVPELPPDEIVSPASSFHSILLLLLIFLIKMIY</sequence>
<reference evidence="1" key="1">
    <citation type="submission" date="2022-08" db="EMBL/GenBank/DDBJ databases">
        <title>Novel sulphate-reducing endosymbionts in the free-living metamonad Anaeramoeba.</title>
        <authorList>
            <person name="Jerlstrom-Hultqvist J."/>
            <person name="Cepicka I."/>
            <person name="Gallot-Lavallee L."/>
            <person name="Salas-Leiva D."/>
            <person name="Curtis B.A."/>
            <person name="Zahonova K."/>
            <person name="Pipaliya S."/>
            <person name="Dacks J."/>
            <person name="Roger A.J."/>
        </authorList>
    </citation>
    <scope>NUCLEOTIDE SEQUENCE</scope>
    <source>
        <strain evidence="1">Busselton2</strain>
    </source>
</reference>
<organism evidence="1 2">
    <name type="scientific">Anaeramoeba flamelloides</name>
    <dbReference type="NCBI Taxonomy" id="1746091"/>
    <lineage>
        <taxon>Eukaryota</taxon>
        <taxon>Metamonada</taxon>
        <taxon>Anaeramoebidae</taxon>
        <taxon>Anaeramoeba</taxon>
    </lineage>
</organism>
<dbReference type="Gene3D" id="3.20.20.80">
    <property type="entry name" value="Glycosidases"/>
    <property type="match status" value="1"/>
</dbReference>
<dbReference type="Proteomes" id="UP001146793">
    <property type="component" value="Unassembled WGS sequence"/>
</dbReference>
<proteinExistence type="predicted"/>
<evidence type="ECO:0000313" key="1">
    <source>
        <dbReference type="EMBL" id="KAJ3442530.1"/>
    </source>
</evidence>